<protein>
    <recommendedName>
        <fullName evidence="1">N-acetyltransferase domain-containing protein</fullName>
    </recommendedName>
</protein>
<dbReference type="PROSITE" id="PS51186">
    <property type="entry name" value="GNAT"/>
    <property type="match status" value="1"/>
</dbReference>
<dbReference type="Gene3D" id="3.40.630.30">
    <property type="match status" value="1"/>
</dbReference>
<dbReference type="OrthoDB" id="3642681at2759"/>
<dbReference type="Proteomes" id="UP000799441">
    <property type="component" value="Unassembled WGS sequence"/>
</dbReference>
<evidence type="ECO:0000259" key="1">
    <source>
        <dbReference type="PROSITE" id="PS51186"/>
    </source>
</evidence>
<feature type="domain" description="N-acetyltransferase" evidence="1">
    <location>
        <begin position="89"/>
        <end position="288"/>
    </location>
</feature>
<dbReference type="GO" id="GO:0016747">
    <property type="term" value="F:acyltransferase activity, transferring groups other than amino-acyl groups"/>
    <property type="evidence" value="ECO:0007669"/>
    <property type="project" value="InterPro"/>
</dbReference>
<dbReference type="Pfam" id="PF00583">
    <property type="entry name" value="Acetyltransf_1"/>
    <property type="match status" value="1"/>
</dbReference>
<accession>A0A9P4UK12</accession>
<evidence type="ECO:0000313" key="2">
    <source>
        <dbReference type="EMBL" id="KAF2716278.1"/>
    </source>
</evidence>
<reference evidence="2" key="1">
    <citation type="journal article" date="2020" name="Stud. Mycol.">
        <title>101 Dothideomycetes genomes: a test case for predicting lifestyles and emergence of pathogens.</title>
        <authorList>
            <person name="Haridas S."/>
            <person name="Albert R."/>
            <person name="Binder M."/>
            <person name="Bloem J."/>
            <person name="Labutti K."/>
            <person name="Salamov A."/>
            <person name="Andreopoulos B."/>
            <person name="Baker S."/>
            <person name="Barry K."/>
            <person name="Bills G."/>
            <person name="Bluhm B."/>
            <person name="Cannon C."/>
            <person name="Castanera R."/>
            <person name="Culley D."/>
            <person name="Daum C."/>
            <person name="Ezra D."/>
            <person name="Gonzalez J."/>
            <person name="Henrissat B."/>
            <person name="Kuo A."/>
            <person name="Liang C."/>
            <person name="Lipzen A."/>
            <person name="Lutzoni F."/>
            <person name="Magnuson J."/>
            <person name="Mondo S."/>
            <person name="Nolan M."/>
            <person name="Ohm R."/>
            <person name="Pangilinan J."/>
            <person name="Park H.-J."/>
            <person name="Ramirez L."/>
            <person name="Alfaro M."/>
            <person name="Sun H."/>
            <person name="Tritt A."/>
            <person name="Yoshinaga Y."/>
            <person name="Zwiers L.-H."/>
            <person name="Turgeon B."/>
            <person name="Goodwin S."/>
            <person name="Spatafora J."/>
            <person name="Crous P."/>
            <person name="Grigoriev I."/>
        </authorList>
    </citation>
    <scope>NUCLEOTIDE SEQUENCE</scope>
    <source>
        <strain evidence="2">CBS 116435</strain>
    </source>
</reference>
<gene>
    <name evidence="2" type="ORF">K431DRAFT_21191</name>
</gene>
<dbReference type="SUPFAM" id="SSF55729">
    <property type="entry name" value="Acyl-CoA N-acyltransferases (Nat)"/>
    <property type="match status" value="1"/>
</dbReference>
<keyword evidence="3" id="KW-1185">Reference proteome</keyword>
<dbReference type="InterPro" id="IPR000182">
    <property type="entry name" value="GNAT_dom"/>
</dbReference>
<dbReference type="AlphaFoldDB" id="A0A9P4UK12"/>
<organism evidence="2 3">
    <name type="scientific">Polychaeton citri CBS 116435</name>
    <dbReference type="NCBI Taxonomy" id="1314669"/>
    <lineage>
        <taxon>Eukaryota</taxon>
        <taxon>Fungi</taxon>
        <taxon>Dikarya</taxon>
        <taxon>Ascomycota</taxon>
        <taxon>Pezizomycotina</taxon>
        <taxon>Dothideomycetes</taxon>
        <taxon>Dothideomycetidae</taxon>
        <taxon>Capnodiales</taxon>
        <taxon>Capnodiaceae</taxon>
        <taxon>Polychaeton</taxon>
    </lineage>
</organism>
<dbReference type="CDD" id="cd04301">
    <property type="entry name" value="NAT_SF"/>
    <property type="match status" value="1"/>
</dbReference>
<sequence length="290" mass="31884">MIKRSNAIRILTSPLSYVCVATVPSRPGGSENSHFRNRTRTLHCTLHCAADQLTQPSTVAAAMNVSDTQITIIPGASLPAQPCWQDLHRVIETSFRNQDIRAFPASWHRLHPNPEVAGPKLAKELGPHGQLGIVFKNDKPVACGGVVPFRGENWVNEAKDAGAAAENADGRVVELDTMPERPSAPHPSLDTSGHSRDWEICCFCVHPDHRRQGLGELLLQRLISFVLERDAARLFAGFSIEESGDYWPKMAFSTIPGAGGTLKRGFKHEPDMEGLEEDLRFGMGVRVLRV</sequence>
<comment type="caution">
    <text evidence="2">The sequence shown here is derived from an EMBL/GenBank/DDBJ whole genome shotgun (WGS) entry which is preliminary data.</text>
</comment>
<dbReference type="EMBL" id="MU003883">
    <property type="protein sequence ID" value="KAF2716278.1"/>
    <property type="molecule type" value="Genomic_DNA"/>
</dbReference>
<evidence type="ECO:0000313" key="3">
    <source>
        <dbReference type="Proteomes" id="UP000799441"/>
    </source>
</evidence>
<name>A0A9P4UK12_9PEZI</name>
<proteinExistence type="predicted"/>
<dbReference type="InterPro" id="IPR016181">
    <property type="entry name" value="Acyl_CoA_acyltransferase"/>
</dbReference>